<protein>
    <recommendedName>
        <fullName evidence="3 12">Ribokinase</fullName>
        <shortName evidence="12">RK</shortName>
        <ecNumber evidence="2 12">2.7.1.15</ecNumber>
    </recommendedName>
</protein>
<dbReference type="PROSITE" id="PS00584">
    <property type="entry name" value="PFKB_KINASES_2"/>
    <property type="match status" value="1"/>
</dbReference>
<dbReference type="Gene3D" id="3.40.1190.20">
    <property type="match status" value="1"/>
</dbReference>
<keyword evidence="7 12" id="KW-0418">Kinase</keyword>
<dbReference type="Pfam" id="PF00294">
    <property type="entry name" value="PfkB"/>
    <property type="match status" value="1"/>
</dbReference>
<evidence type="ECO:0000256" key="7">
    <source>
        <dbReference type="ARBA" id="ARBA00022777"/>
    </source>
</evidence>
<keyword evidence="11 12" id="KW-0119">Carbohydrate metabolism</keyword>
<comment type="subunit">
    <text evidence="12">Homodimer.</text>
</comment>
<dbReference type="PANTHER" id="PTHR10584">
    <property type="entry name" value="SUGAR KINASE"/>
    <property type="match status" value="1"/>
</dbReference>
<feature type="binding site" evidence="12">
    <location>
        <position position="202"/>
    </location>
    <ligand>
        <name>ATP</name>
        <dbReference type="ChEBI" id="CHEBI:30616"/>
    </ligand>
</feature>
<organism evidence="14 15">
    <name type="scientific">Endosaccharibacter trunci</name>
    <dbReference type="NCBI Taxonomy" id="2812733"/>
    <lineage>
        <taxon>Bacteria</taxon>
        <taxon>Pseudomonadati</taxon>
        <taxon>Pseudomonadota</taxon>
        <taxon>Alphaproteobacteria</taxon>
        <taxon>Acetobacterales</taxon>
        <taxon>Acetobacteraceae</taxon>
        <taxon>Endosaccharibacter</taxon>
    </lineage>
</organism>
<comment type="caution">
    <text evidence="12">Lacks conserved residue(s) required for the propagation of feature annotation.</text>
</comment>
<dbReference type="Proteomes" id="UP001524587">
    <property type="component" value="Unassembled WGS sequence"/>
</dbReference>
<feature type="binding site" evidence="12">
    <location>
        <begin position="23"/>
        <end position="25"/>
    </location>
    <ligand>
        <name>substrate</name>
    </ligand>
</feature>
<feature type="binding site" evidence="12">
    <location>
        <position position="266"/>
    </location>
    <ligand>
        <name>K(+)</name>
        <dbReference type="ChEBI" id="CHEBI:29103"/>
    </ligand>
</feature>
<dbReference type="GO" id="GO:0016301">
    <property type="term" value="F:kinase activity"/>
    <property type="evidence" value="ECO:0007669"/>
    <property type="project" value="UniProtKB-KW"/>
</dbReference>
<evidence type="ECO:0000256" key="4">
    <source>
        <dbReference type="ARBA" id="ARBA00022679"/>
    </source>
</evidence>
<dbReference type="RefSeq" id="WP_422862587.1">
    <property type="nucleotide sequence ID" value="NZ_JAMSKV010000001.1"/>
</dbReference>
<evidence type="ECO:0000256" key="10">
    <source>
        <dbReference type="ARBA" id="ARBA00022958"/>
    </source>
</evidence>
<keyword evidence="8 12" id="KW-0067">ATP-binding</keyword>
<dbReference type="SUPFAM" id="SSF53613">
    <property type="entry name" value="Ribokinase-like"/>
    <property type="match status" value="1"/>
</dbReference>
<feature type="binding site" evidence="12">
    <location>
        <begin position="269"/>
        <end position="270"/>
    </location>
    <ligand>
        <name>ATP</name>
        <dbReference type="ChEBI" id="CHEBI:30616"/>
    </ligand>
</feature>
<dbReference type="EC" id="2.7.1.15" evidence="2 12"/>
<dbReference type="PANTHER" id="PTHR10584:SF166">
    <property type="entry name" value="RIBOKINASE"/>
    <property type="match status" value="1"/>
</dbReference>
<dbReference type="InterPro" id="IPR002139">
    <property type="entry name" value="Ribo/fructo_kinase"/>
</dbReference>
<keyword evidence="10 12" id="KW-0630">Potassium</keyword>
<name>A0ABT1W324_9PROT</name>
<comment type="pathway">
    <text evidence="12">Carbohydrate metabolism; D-ribose degradation; D-ribose 5-phosphate from beta-D-ribopyranose: step 2/2.</text>
</comment>
<feature type="binding site" evidence="12">
    <location>
        <begin position="51"/>
        <end position="55"/>
    </location>
    <ligand>
        <name>substrate</name>
    </ligand>
</feature>
<comment type="similarity">
    <text evidence="1">Belongs to the carbohydrate kinase pfkB family.</text>
</comment>
<feature type="binding site" evidence="12">
    <location>
        <position position="305"/>
    </location>
    <ligand>
        <name>K(+)</name>
        <dbReference type="ChEBI" id="CHEBI:29103"/>
    </ligand>
</feature>
<keyword evidence="6 12" id="KW-0547">Nucleotide-binding</keyword>
<feature type="binding site" evidence="12">
    <location>
        <position position="300"/>
    </location>
    <ligand>
        <name>K(+)</name>
        <dbReference type="ChEBI" id="CHEBI:29103"/>
    </ligand>
</feature>
<evidence type="ECO:0000256" key="8">
    <source>
        <dbReference type="ARBA" id="ARBA00022840"/>
    </source>
</evidence>
<dbReference type="InterPro" id="IPR011611">
    <property type="entry name" value="PfkB_dom"/>
</dbReference>
<evidence type="ECO:0000256" key="12">
    <source>
        <dbReference type="HAMAP-Rule" id="MF_01987"/>
    </source>
</evidence>
<dbReference type="InterPro" id="IPR011877">
    <property type="entry name" value="Ribokinase"/>
</dbReference>
<keyword evidence="15" id="KW-1185">Reference proteome</keyword>
<reference evidence="14 15" key="1">
    <citation type="submission" date="2022-06" db="EMBL/GenBank/DDBJ databases">
        <title>Endosaccharibacter gen. nov., sp. nov., endophytic bacteria isolated from sugarcane.</title>
        <authorList>
            <person name="Pitiwittayakul N."/>
            <person name="Yukphan P."/>
            <person name="Charoenyingcharoen P."/>
            <person name="Tanasupawat S."/>
        </authorList>
    </citation>
    <scope>NUCLEOTIDE SEQUENCE [LARGE SCALE GENOMIC DNA]</scope>
    <source>
        <strain evidence="14 15">KSS8</strain>
    </source>
</reference>
<evidence type="ECO:0000256" key="5">
    <source>
        <dbReference type="ARBA" id="ARBA00022723"/>
    </source>
</evidence>
<sequence>MSATTPPSIAGSGASIVSFGSINADLAAYCRALPRPGETVHAERYKIGLGGKGANQAACAARLAGSLGIGVSMVGRVGNDPFGALVRDRLAAFGASLDHVRVDADNPTGIALIGIESSGENSITVVGAANMAIDSTDVDQASPLLSAARVLLLQLETPVAASLEAARLARAGGGIVILDPAPAPEHGLPDALWQLADLLTPNETEAEALVGVRPTDPASASACADRMQERGLTRCIVKLGARGVYFRDRDGDGFVPPFAVKAVDSVAAGDCFNAGLAVALAQGKVLGEAARFAAACGALATMRAGAAEAAPSLDEVLALLG</sequence>
<keyword evidence="9 12" id="KW-0460">Magnesium</keyword>
<feature type="binding site" evidence="12">
    <location>
        <position position="156"/>
    </location>
    <ligand>
        <name>substrate</name>
    </ligand>
</feature>
<comment type="cofactor">
    <cofactor evidence="12">
        <name>Mg(2+)</name>
        <dbReference type="ChEBI" id="CHEBI:18420"/>
    </cofactor>
    <text evidence="12">Requires a divalent cation, most likely magnesium in vivo, as an electrophilic catalyst to aid phosphoryl group transfer. It is the chelate of the metal and the nucleotide that is the actual substrate.</text>
</comment>
<evidence type="ECO:0000256" key="3">
    <source>
        <dbReference type="ARBA" id="ARBA00016943"/>
    </source>
</evidence>
<accession>A0ABT1W324</accession>
<dbReference type="PRINTS" id="PR00990">
    <property type="entry name" value="RIBOKINASE"/>
</dbReference>
<keyword evidence="4 12" id="KW-0808">Transferase</keyword>
<feature type="binding site" evidence="12">
    <location>
        <begin position="238"/>
        <end position="243"/>
    </location>
    <ligand>
        <name>ATP</name>
        <dbReference type="ChEBI" id="CHEBI:30616"/>
    </ligand>
</feature>
<dbReference type="InterPro" id="IPR002173">
    <property type="entry name" value="Carboh/pur_kinase_PfkB_CS"/>
</dbReference>
<dbReference type="CDD" id="cd01174">
    <property type="entry name" value="ribokinase"/>
    <property type="match status" value="1"/>
</dbReference>
<comment type="function">
    <text evidence="12">Catalyzes the phosphorylation of ribose at O-5 in a reaction requiring ATP and magnesium. The resulting D-ribose-5-phosphate can then be used either for sythesis of nucleotides, histidine, and tryptophan, or as a component of the pentose phosphate pathway.</text>
</comment>
<evidence type="ECO:0000256" key="9">
    <source>
        <dbReference type="ARBA" id="ARBA00022842"/>
    </source>
</evidence>
<comment type="subcellular location">
    <subcellularLocation>
        <location evidence="12">Cytoplasm</location>
    </subcellularLocation>
</comment>
<comment type="similarity">
    <text evidence="12">Belongs to the carbohydrate kinase PfkB family. Ribokinase subfamily.</text>
</comment>
<dbReference type="EMBL" id="JAMSKV010000001">
    <property type="protein sequence ID" value="MCQ8277148.1"/>
    <property type="molecule type" value="Genomic_DNA"/>
</dbReference>
<keyword evidence="5 12" id="KW-0479">Metal-binding</keyword>
<dbReference type="HAMAP" id="MF_01987">
    <property type="entry name" value="Ribokinase"/>
    <property type="match status" value="1"/>
</dbReference>
<evidence type="ECO:0000313" key="14">
    <source>
        <dbReference type="EMBL" id="MCQ8277148.1"/>
    </source>
</evidence>
<proteinExistence type="inferred from homology"/>
<evidence type="ECO:0000313" key="15">
    <source>
        <dbReference type="Proteomes" id="UP001524587"/>
    </source>
</evidence>
<evidence type="ECO:0000256" key="6">
    <source>
        <dbReference type="ARBA" id="ARBA00022741"/>
    </source>
</evidence>
<evidence type="ECO:0000256" key="2">
    <source>
        <dbReference type="ARBA" id="ARBA00012035"/>
    </source>
</evidence>
<feature type="binding site" evidence="12">
    <location>
        <position position="303"/>
    </location>
    <ligand>
        <name>K(+)</name>
        <dbReference type="ChEBI" id="CHEBI:29103"/>
    </ligand>
</feature>
<feature type="binding site" evidence="12">
    <location>
        <position position="270"/>
    </location>
    <ligand>
        <name>substrate</name>
    </ligand>
</feature>
<feature type="active site" description="Proton acceptor" evidence="12">
    <location>
        <position position="270"/>
    </location>
</feature>
<evidence type="ECO:0000259" key="13">
    <source>
        <dbReference type="Pfam" id="PF00294"/>
    </source>
</evidence>
<keyword evidence="12" id="KW-0963">Cytoplasm</keyword>
<comment type="activity regulation">
    <text evidence="12">Activated by a monovalent cation that binds near, but not in, the active site. The most likely occupant of the site in vivo is potassium. Ion binding induces a conformational change that may alter substrate affinity.</text>
</comment>
<feature type="binding site" evidence="12">
    <location>
        <position position="264"/>
    </location>
    <ligand>
        <name>K(+)</name>
        <dbReference type="ChEBI" id="CHEBI:29103"/>
    </ligand>
</feature>
<evidence type="ECO:0000256" key="1">
    <source>
        <dbReference type="ARBA" id="ARBA00005380"/>
    </source>
</evidence>
<comment type="caution">
    <text evidence="14">The sequence shown here is derived from an EMBL/GenBank/DDBJ whole genome shotgun (WGS) entry which is preliminary data.</text>
</comment>
<gene>
    <name evidence="12" type="primary">rbsK</name>
    <name evidence="14" type="ORF">NFI95_01615</name>
</gene>
<comment type="catalytic activity">
    <reaction evidence="12">
        <text>D-ribose + ATP = D-ribose 5-phosphate + ADP + H(+)</text>
        <dbReference type="Rhea" id="RHEA:13697"/>
        <dbReference type="ChEBI" id="CHEBI:15378"/>
        <dbReference type="ChEBI" id="CHEBI:30616"/>
        <dbReference type="ChEBI" id="CHEBI:47013"/>
        <dbReference type="ChEBI" id="CHEBI:78346"/>
        <dbReference type="ChEBI" id="CHEBI:456216"/>
        <dbReference type="EC" id="2.7.1.15"/>
    </reaction>
</comment>
<dbReference type="InterPro" id="IPR029056">
    <property type="entry name" value="Ribokinase-like"/>
</dbReference>
<evidence type="ECO:0000256" key="11">
    <source>
        <dbReference type="ARBA" id="ARBA00023277"/>
    </source>
</evidence>
<feature type="domain" description="Carbohydrate kinase PfkB" evidence="13">
    <location>
        <begin position="15"/>
        <end position="311"/>
    </location>
</feature>